<organism evidence="3 4">
    <name type="scientific">Rhodotorula paludigena</name>
    <dbReference type="NCBI Taxonomy" id="86838"/>
    <lineage>
        <taxon>Eukaryota</taxon>
        <taxon>Fungi</taxon>
        <taxon>Dikarya</taxon>
        <taxon>Basidiomycota</taxon>
        <taxon>Pucciniomycotina</taxon>
        <taxon>Microbotryomycetes</taxon>
        <taxon>Sporidiobolales</taxon>
        <taxon>Sporidiobolaceae</taxon>
        <taxon>Rhodotorula</taxon>
    </lineage>
</organism>
<feature type="binding site" evidence="2">
    <location>
        <position position="264"/>
    </location>
    <ligand>
        <name>a divalent metal cation</name>
        <dbReference type="ChEBI" id="CHEBI:60240"/>
        <label>1</label>
    </ligand>
</feature>
<feature type="binding site" evidence="2">
    <location>
        <position position="76"/>
    </location>
    <ligand>
        <name>a divalent metal cation</name>
        <dbReference type="ChEBI" id="CHEBI:60240"/>
        <label>1</label>
    </ligand>
</feature>
<dbReference type="SUPFAM" id="SSF102705">
    <property type="entry name" value="NIF3 (NGG1p interacting factor 3)-like"/>
    <property type="match status" value="1"/>
</dbReference>
<feature type="binding site" evidence="2">
    <location>
        <position position="114"/>
    </location>
    <ligand>
        <name>a divalent metal cation</name>
        <dbReference type="ChEBI" id="CHEBI:60240"/>
        <label>1</label>
    </ligand>
</feature>
<dbReference type="Gene3D" id="3.40.1390.30">
    <property type="entry name" value="NIF3 (NGG1p interacting factor 3)-like"/>
    <property type="match status" value="1"/>
</dbReference>
<keyword evidence="2" id="KW-0479">Metal-binding</keyword>
<comment type="similarity">
    <text evidence="1">Belongs to the GTP cyclohydrolase I type 2/NIF3 family.</text>
</comment>
<dbReference type="AlphaFoldDB" id="A0AAV5GVI8"/>
<evidence type="ECO:0000256" key="1">
    <source>
        <dbReference type="ARBA" id="ARBA00006964"/>
    </source>
</evidence>
<sequence length="308" mass="32559">MATLAHLEAAVQRLTPLSLAERSWDNVGVMVQAPEPREYGLEAGQRRRIVTCIDLTTAVCDDALSHPSTTAILTYHPPIFSGLKALTLGTPLQRSLLRCIARGVSVFTIHTAADNAVGGVNDFMGAGLLQAAGSEHVDAQGMVVPGKGHGLRALKEVENPPEGHEGCGGGRIVDLVEGAGKKLSRDEVVQAVKQRLRLKHLQAAWSPTGADEIQTVAICAGSGSGVLKGVKADLYLTGEMGHHDILAANAAGIHVFCCNHSATERPWLSYFAPRLQDALNELGKADGGAGAEYEVIVSEMDREPLEVV</sequence>
<reference evidence="3 4" key="1">
    <citation type="submission" date="2021-12" db="EMBL/GenBank/DDBJ databases">
        <title>High titer production of polyol ester of fatty acids by Rhodotorula paludigena BS15 towards product separation-free biomass refinery.</title>
        <authorList>
            <person name="Mano J."/>
            <person name="Ono H."/>
            <person name="Tanaka T."/>
            <person name="Naito K."/>
            <person name="Sushida H."/>
            <person name="Ike M."/>
            <person name="Tokuyasu K."/>
            <person name="Kitaoka M."/>
        </authorList>
    </citation>
    <scope>NUCLEOTIDE SEQUENCE [LARGE SCALE GENOMIC DNA]</scope>
    <source>
        <strain evidence="3 4">BS15</strain>
    </source>
</reference>
<dbReference type="FunFam" id="3.40.1390.30:FF:000001">
    <property type="entry name" value="GTP cyclohydrolase 1 type 2"/>
    <property type="match status" value="1"/>
</dbReference>
<keyword evidence="4" id="KW-1185">Reference proteome</keyword>
<evidence type="ECO:0000313" key="3">
    <source>
        <dbReference type="EMBL" id="GJN93974.1"/>
    </source>
</evidence>
<dbReference type="Proteomes" id="UP001342314">
    <property type="component" value="Unassembled WGS sequence"/>
</dbReference>
<protein>
    <recommendedName>
        <fullName evidence="5">GTP cyclohydrolase 1 type 2/Nif3</fullName>
    </recommendedName>
</protein>
<comment type="caution">
    <text evidence="3">The sequence shown here is derived from an EMBL/GenBank/DDBJ whole genome shotgun (WGS) entry which is preliminary data.</text>
</comment>
<dbReference type="InterPro" id="IPR036069">
    <property type="entry name" value="DUF34/NIF3_sf"/>
</dbReference>
<dbReference type="PANTHER" id="PTHR13799">
    <property type="entry name" value="NGG1 INTERACTING FACTOR 3"/>
    <property type="match status" value="1"/>
</dbReference>
<proteinExistence type="inferred from homology"/>
<dbReference type="InterPro" id="IPR002678">
    <property type="entry name" value="DUF34/NIF3"/>
</dbReference>
<feature type="binding site" evidence="2">
    <location>
        <position position="260"/>
    </location>
    <ligand>
        <name>a divalent metal cation</name>
        <dbReference type="ChEBI" id="CHEBI:60240"/>
        <label>1</label>
    </ligand>
</feature>
<dbReference type="GO" id="GO:0046872">
    <property type="term" value="F:metal ion binding"/>
    <property type="evidence" value="ECO:0007669"/>
    <property type="project" value="UniProtKB-KW"/>
</dbReference>
<dbReference type="PANTHER" id="PTHR13799:SF13">
    <property type="entry name" value="NIF3-LIKE PROTEIN 1"/>
    <property type="match status" value="1"/>
</dbReference>
<evidence type="ECO:0008006" key="5">
    <source>
        <dbReference type="Google" id="ProtNLM"/>
    </source>
</evidence>
<evidence type="ECO:0000313" key="4">
    <source>
        <dbReference type="Proteomes" id="UP001342314"/>
    </source>
</evidence>
<gene>
    <name evidence="3" type="ORF">Rhopal_007037-T1</name>
</gene>
<name>A0AAV5GVI8_9BASI</name>
<dbReference type="Pfam" id="PF01784">
    <property type="entry name" value="DUF34_NIF3"/>
    <property type="match status" value="1"/>
</dbReference>
<evidence type="ECO:0000256" key="2">
    <source>
        <dbReference type="PIRSR" id="PIRSR602678-1"/>
    </source>
</evidence>
<accession>A0AAV5GVI8</accession>
<dbReference type="GO" id="GO:0005739">
    <property type="term" value="C:mitochondrion"/>
    <property type="evidence" value="ECO:0007669"/>
    <property type="project" value="TreeGrafter"/>
</dbReference>
<dbReference type="EMBL" id="BQKY01000015">
    <property type="protein sequence ID" value="GJN93974.1"/>
    <property type="molecule type" value="Genomic_DNA"/>
</dbReference>